<dbReference type="InterPro" id="IPR000210">
    <property type="entry name" value="BTB/POZ_dom"/>
</dbReference>
<dbReference type="VEuPathDB" id="AmoebaDB:NfTy_065560"/>
<dbReference type="PANTHER" id="PTHR46231:SF1">
    <property type="entry name" value="ANKYRIN REPEAT AND BTB_POZ DOMAIN-CONTAINING PROTEIN 1"/>
    <property type="match status" value="1"/>
</dbReference>
<dbReference type="Gene3D" id="1.25.40.20">
    <property type="entry name" value="Ankyrin repeat-containing domain"/>
    <property type="match status" value="1"/>
</dbReference>
<dbReference type="SUPFAM" id="SSF54695">
    <property type="entry name" value="POZ domain"/>
    <property type="match status" value="1"/>
</dbReference>
<feature type="repeat" description="ANK" evidence="3">
    <location>
        <begin position="58"/>
        <end position="90"/>
    </location>
</feature>
<dbReference type="GO" id="GO:0005737">
    <property type="term" value="C:cytoplasm"/>
    <property type="evidence" value="ECO:0007669"/>
    <property type="project" value="TreeGrafter"/>
</dbReference>
<dbReference type="InterPro" id="IPR002110">
    <property type="entry name" value="Ankyrin_rpt"/>
</dbReference>
<dbReference type="OMA" id="HIIEMIL"/>
<dbReference type="GO" id="GO:0000151">
    <property type="term" value="C:ubiquitin ligase complex"/>
    <property type="evidence" value="ECO:0007669"/>
    <property type="project" value="TreeGrafter"/>
</dbReference>
<keyword evidence="2 3" id="KW-0040">ANK repeat</keyword>
<feature type="domain" description="BTB" evidence="5">
    <location>
        <begin position="406"/>
        <end position="494"/>
    </location>
</feature>
<dbReference type="PANTHER" id="PTHR46231">
    <property type="entry name" value="ANKYRIN REPEAT AND BTB/POZ DOMAIN-CONTAINING PROTEIN 1"/>
    <property type="match status" value="1"/>
</dbReference>
<dbReference type="InterPro" id="IPR036770">
    <property type="entry name" value="Ankyrin_rpt-contain_sf"/>
</dbReference>
<dbReference type="InterPro" id="IPR044515">
    <property type="entry name" value="ABTB1"/>
</dbReference>
<dbReference type="VEuPathDB" id="AmoebaDB:FDP41_005354"/>
<comment type="caution">
    <text evidence="6">The sequence shown here is derived from an EMBL/GenBank/DDBJ whole genome shotgun (WGS) entry which is preliminary data.</text>
</comment>
<protein>
    <recommendedName>
        <fullName evidence="5">BTB domain-containing protein</fullName>
    </recommendedName>
</protein>
<dbReference type="Gene3D" id="3.30.710.10">
    <property type="entry name" value="Potassium Channel Kv1.1, Chain A"/>
    <property type="match status" value="1"/>
</dbReference>
<evidence type="ECO:0000256" key="4">
    <source>
        <dbReference type="SAM" id="MobiDB-lite"/>
    </source>
</evidence>
<dbReference type="GeneID" id="68112572"/>
<dbReference type="EMBL" id="VFQX01000044">
    <property type="protein sequence ID" value="KAF0975360.1"/>
    <property type="molecule type" value="Genomic_DNA"/>
</dbReference>
<evidence type="ECO:0000256" key="2">
    <source>
        <dbReference type="ARBA" id="ARBA00023043"/>
    </source>
</evidence>
<dbReference type="Pfam" id="PF00651">
    <property type="entry name" value="BTB"/>
    <property type="match status" value="1"/>
</dbReference>
<keyword evidence="7" id="KW-1185">Reference proteome</keyword>
<evidence type="ECO:0000313" key="6">
    <source>
        <dbReference type="EMBL" id="KAF0975360.1"/>
    </source>
</evidence>
<dbReference type="PROSITE" id="PS50088">
    <property type="entry name" value="ANK_REPEAT"/>
    <property type="match status" value="1"/>
</dbReference>
<dbReference type="PROSITE" id="PS50097">
    <property type="entry name" value="BTB"/>
    <property type="match status" value="1"/>
</dbReference>
<dbReference type="SUPFAM" id="SSF48403">
    <property type="entry name" value="Ankyrin repeat"/>
    <property type="match status" value="1"/>
</dbReference>
<dbReference type="RefSeq" id="XP_044560073.1">
    <property type="nucleotide sequence ID" value="XM_044708869.1"/>
</dbReference>
<organism evidence="6 7">
    <name type="scientific">Naegleria fowleri</name>
    <name type="common">Brain eating amoeba</name>
    <dbReference type="NCBI Taxonomy" id="5763"/>
    <lineage>
        <taxon>Eukaryota</taxon>
        <taxon>Discoba</taxon>
        <taxon>Heterolobosea</taxon>
        <taxon>Tetramitia</taxon>
        <taxon>Eutetramitia</taxon>
        <taxon>Vahlkampfiidae</taxon>
        <taxon>Naegleria</taxon>
    </lineage>
</organism>
<reference evidence="6 7" key="1">
    <citation type="journal article" date="2019" name="Sci. Rep.">
        <title>Nanopore sequencing improves the draft genome of the human pathogenic amoeba Naegleria fowleri.</title>
        <authorList>
            <person name="Liechti N."/>
            <person name="Schurch N."/>
            <person name="Bruggmann R."/>
            <person name="Wittwer M."/>
        </authorList>
    </citation>
    <scope>NUCLEOTIDE SEQUENCE [LARGE SCALE GENOMIC DNA]</scope>
    <source>
        <strain evidence="6 7">ATCC 30894</strain>
    </source>
</reference>
<evidence type="ECO:0000259" key="5">
    <source>
        <dbReference type="PROSITE" id="PS50097"/>
    </source>
</evidence>
<accession>A0A6A5BMZ7</accession>
<dbReference type="AlphaFoldDB" id="A0A6A5BMZ7"/>
<gene>
    <name evidence="6" type="ORF">FDP41_005354</name>
</gene>
<name>A0A6A5BMZ7_NAEFO</name>
<dbReference type="Proteomes" id="UP000444721">
    <property type="component" value="Unassembled WGS sequence"/>
</dbReference>
<feature type="compositionally biased region" description="Low complexity" evidence="4">
    <location>
        <begin position="1"/>
        <end position="16"/>
    </location>
</feature>
<keyword evidence="1" id="KW-0677">Repeat</keyword>
<feature type="region of interest" description="Disordered" evidence="4">
    <location>
        <begin position="1"/>
        <end position="24"/>
    </location>
</feature>
<evidence type="ECO:0000313" key="7">
    <source>
        <dbReference type="Proteomes" id="UP000444721"/>
    </source>
</evidence>
<dbReference type="VEuPathDB" id="AmoebaDB:NF0119270"/>
<dbReference type="OrthoDB" id="684045at2759"/>
<evidence type="ECO:0000256" key="1">
    <source>
        <dbReference type="ARBA" id="ARBA00022737"/>
    </source>
</evidence>
<sequence>MSSRSTTSTTITHSHTPPLNHHQSSQTSYDIYAYCKKGDFQRVKSMLKPSDLELADVYGNTLLYYACLCGHLQLVHFLSEKGARDDKFHRCYMNALSLNIRKLLKIYNNYSNFSNNLIMKKKEDLLDEEDHLLQMESLSLQSFMVKKTKRILLESERNMESDITLTIRFSDQPQETNYYCHLWILLARWPLLLYFALVQESRPIPWTVANSLSYHEQTLITLKSNKEIEKYCFGNEVLFVHELRNQVKKIKQEIAMIRQRLAYKRANEEEMQALLDVLPETEMELKKLMSSKLSRIDLGTVNFPKKCFDILLVWVYSGKFMDLTSSKKEIQYSLSQVFAIKDFLSVAESLKIYDAVDFLKAYQNKVKEEEITKNMADAFLKSMEASFFLESHKPETKLELMRKLCCDFKLKIENYLEETSFVPTNDSILCHKDFLTERSSFFKVMIECNFDEGEKIRELQAHHEFPILHLQCCNFSVLEELCRCLYSEKMNLNEQNALELFSYVHRLGMRQEILLECERYIKKMDIDVSEIYSFCKVCFPLFTKQTRDFFEPILFEFLQQQQEIDMYAALEEFDYDTHIIEMILTRMNIQRKQ</sequence>
<proteinExistence type="predicted"/>
<evidence type="ECO:0000256" key="3">
    <source>
        <dbReference type="PROSITE-ProRule" id="PRU00023"/>
    </source>
</evidence>
<dbReference type="InterPro" id="IPR011333">
    <property type="entry name" value="SKP1/BTB/POZ_sf"/>
</dbReference>